<name>A0A507DZ53_9FUNG</name>
<organism evidence="1 2">
    <name type="scientific">Powellomyces hirtus</name>
    <dbReference type="NCBI Taxonomy" id="109895"/>
    <lineage>
        <taxon>Eukaryota</taxon>
        <taxon>Fungi</taxon>
        <taxon>Fungi incertae sedis</taxon>
        <taxon>Chytridiomycota</taxon>
        <taxon>Chytridiomycota incertae sedis</taxon>
        <taxon>Chytridiomycetes</taxon>
        <taxon>Spizellomycetales</taxon>
        <taxon>Powellomycetaceae</taxon>
        <taxon>Powellomyces</taxon>
    </lineage>
</organism>
<sequence>MVPWRQALHTHLVEMLANNRTFQRFAQTTDQKISEFSGKGAQRANEIQNEMASPEALEETKAKILTFIEEFRKELGDGIAKSFRGKR</sequence>
<keyword evidence="2" id="KW-1185">Reference proteome</keyword>
<dbReference type="EMBL" id="QEAQ01000068">
    <property type="protein sequence ID" value="TPX56662.1"/>
    <property type="molecule type" value="Genomic_DNA"/>
</dbReference>
<reference evidence="1 2" key="1">
    <citation type="journal article" date="2019" name="Sci. Rep.">
        <title>Comparative genomics of chytrid fungi reveal insights into the obligate biotrophic and pathogenic lifestyle of Synchytrium endobioticum.</title>
        <authorList>
            <person name="van de Vossenberg B.T.L.H."/>
            <person name="Warris S."/>
            <person name="Nguyen H.D.T."/>
            <person name="van Gent-Pelzer M.P.E."/>
            <person name="Joly D.L."/>
            <person name="van de Geest H.C."/>
            <person name="Bonants P.J.M."/>
            <person name="Smith D.S."/>
            <person name="Levesque C.A."/>
            <person name="van der Lee T.A.J."/>
        </authorList>
    </citation>
    <scope>NUCLEOTIDE SEQUENCE [LARGE SCALE GENOMIC DNA]</scope>
    <source>
        <strain evidence="1 2">CBS 809.83</strain>
    </source>
</reference>
<evidence type="ECO:0000313" key="2">
    <source>
        <dbReference type="Proteomes" id="UP000318582"/>
    </source>
</evidence>
<comment type="caution">
    <text evidence="1">The sequence shown here is derived from an EMBL/GenBank/DDBJ whole genome shotgun (WGS) entry which is preliminary data.</text>
</comment>
<proteinExistence type="predicted"/>
<evidence type="ECO:0000313" key="1">
    <source>
        <dbReference type="EMBL" id="TPX56662.1"/>
    </source>
</evidence>
<protein>
    <submittedName>
        <fullName evidence="1">Uncharacterized protein</fullName>
    </submittedName>
</protein>
<dbReference type="Proteomes" id="UP000318582">
    <property type="component" value="Unassembled WGS sequence"/>
</dbReference>
<dbReference type="AlphaFoldDB" id="A0A507DZ53"/>
<gene>
    <name evidence="1" type="ORF">PhCBS80983_g04371</name>
</gene>
<accession>A0A507DZ53</accession>